<name>A0A1F7KZZ3_9BACT</name>
<protein>
    <recommendedName>
        <fullName evidence="1">Helix-turn-helix domain-containing protein</fullName>
    </recommendedName>
</protein>
<proteinExistence type="predicted"/>
<evidence type="ECO:0000313" key="2">
    <source>
        <dbReference type="EMBL" id="OGK73449.1"/>
    </source>
</evidence>
<gene>
    <name evidence="2" type="ORF">A3K52_01485</name>
</gene>
<dbReference type="InterPro" id="IPR041657">
    <property type="entry name" value="HTH_17"/>
</dbReference>
<dbReference type="InterPro" id="IPR009061">
    <property type="entry name" value="DNA-bd_dom_put_sf"/>
</dbReference>
<comment type="caution">
    <text evidence="2">The sequence shown here is derived from an EMBL/GenBank/DDBJ whole genome shotgun (WGS) entry which is preliminary data.</text>
</comment>
<evidence type="ECO:0000259" key="1">
    <source>
        <dbReference type="Pfam" id="PF12728"/>
    </source>
</evidence>
<dbReference type="Pfam" id="PF12728">
    <property type="entry name" value="HTH_17"/>
    <property type="match status" value="1"/>
</dbReference>
<dbReference type="Proteomes" id="UP000177050">
    <property type="component" value="Unassembled WGS sequence"/>
</dbReference>
<sequence length="69" mass="7876">MATDTFSKSNPDTWGLLLTLEQTSAILNVSPWTLRKWDDNGKLVAVRVGSRKDRRYRKEDILKAIQDGV</sequence>
<evidence type="ECO:0000313" key="3">
    <source>
        <dbReference type="Proteomes" id="UP000177050"/>
    </source>
</evidence>
<accession>A0A1F7KZZ3</accession>
<dbReference type="EMBL" id="MGBR01000001">
    <property type="protein sequence ID" value="OGK73449.1"/>
    <property type="molecule type" value="Genomic_DNA"/>
</dbReference>
<feature type="domain" description="Helix-turn-helix" evidence="1">
    <location>
        <begin position="17"/>
        <end position="66"/>
    </location>
</feature>
<dbReference type="Gene3D" id="1.10.1660.10">
    <property type="match status" value="1"/>
</dbReference>
<organism evidence="2 3">
    <name type="scientific">Candidatus Roizmanbacteria bacterium RIFOXYD1_FULL_38_12</name>
    <dbReference type="NCBI Taxonomy" id="1802093"/>
    <lineage>
        <taxon>Bacteria</taxon>
        <taxon>Candidatus Roizmaniibacteriota</taxon>
    </lineage>
</organism>
<reference evidence="2 3" key="1">
    <citation type="journal article" date="2016" name="Nat. Commun.">
        <title>Thousands of microbial genomes shed light on interconnected biogeochemical processes in an aquifer system.</title>
        <authorList>
            <person name="Anantharaman K."/>
            <person name="Brown C.T."/>
            <person name="Hug L.A."/>
            <person name="Sharon I."/>
            <person name="Castelle C.J."/>
            <person name="Probst A.J."/>
            <person name="Thomas B.C."/>
            <person name="Singh A."/>
            <person name="Wilkins M.J."/>
            <person name="Karaoz U."/>
            <person name="Brodie E.L."/>
            <person name="Williams K.H."/>
            <person name="Hubbard S.S."/>
            <person name="Banfield J.F."/>
        </authorList>
    </citation>
    <scope>NUCLEOTIDE SEQUENCE [LARGE SCALE GENOMIC DNA]</scope>
</reference>
<dbReference type="SUPFAM" id="SSF46955">
    <property type="entry name" value="Putative DNA-binding domain"/>
    <property type="match status" value="1"/>
</dbReference>
<dbReference type="AlphaFoldDB" id="A0A1F7KZZ3"/>